<accession>A0A3N5D6Z9</accession>
<protein>
    <submittedName>
        <fullName evidence="2">Virulence protein</fullName>
    </submittedName>
</protein>
<dbReference type="EMBL" id="RPOH01000078">
    <property type="protein sequence ID" value="RPH22327.1"/>
    <property type="molecule type" value="Genomic_DNA"/>
</dbReference>
<dbReference type="Pfam" id="PF12323">
    <property type="entry name" value="HTH_OrfB_IS605"/>
    <property type="match status" value="1"/>
</dbReference>
<evidence type="ECO:0000259" key="1">
    <source>
        <dbReference type="Pfam" id="PF12323"/>
    </source>
</evidence>
<feature type="non-terminal residue" evidence="2">
    <location>
        <position position="45"/>
    </location>
</feature>
<proteinExistence type="predicted"/>
<gene>
    <name evidence="2" type="ORF">EHN07_17005</name>
</gene>
<sequence>MKRLQAFKFQLRPNGQQDRDMRRFAGACRFVFNKSLALQNENHEA</sequence>
<comment type="caution">
    <text evidence="2">The sequence shown here is derived from an EMBL/GenBank/DDBJ whole genome shotgun (WGS) entry which is preliminary data.</text>
</comment>
<organism evidence="2 3">
    <name type="scientific">Buttiauxella warmboldiae</name>
    <dbReference type="NCBI Taxonomy" id="82993"/>
    <lineage>
        <taxon>Bacteria</taxon>
        <taxon>Pseudomonadati</taxon>
        <taxon>Pseudomonadota</taxon>
        <taxon>Gammaproteobacteria</taxon>
        <taxon>Enterobacterales</taxon>
        <taxon>Enterobacteriaceae</taxon>
        <taxon>Buttiauxella</taxon>
    </lineage>
</organism>
<dbReference type="RefSeq" id="WP_167467328.1">
    <property type="nucleotide sequence ID" value="NZ_RPOH01000078.1"/>
</dbReference>
<dbReference type="Proteomes" id="UP000268615">
    <property type="component" value="Unassembled WGS sequence"/>
</dbReference>
<keyword evidence="3" id="KW-1185">Reference proteome</keyword>
<dbReference type="AlphaFoldDB" id="A0A3N5D6Z9"/>
<evidence type="ECO:0000313" key="3">
    <source>
        <dbReference type="Proteomes" id="UP000268615"/>
    </source>
</evidence>
<evidence type="ECO:0000313" key="2">
    <source>
        <dbReference type="EMBL" id="RPH22327.1"/>
    </source>
</evidence>
<reference evidence="2 3" key="1">
    <citation type="submission" date="2018-11" db="EMBL/GenBank/DDBJ databases">
        <title>Draft genome sequence of Buttiauxella warmboldiae CCUG 35512.</title>
        <authorList>
            <person name="Salva-Serra F."/>
            <person name="Marathe N."/>
            <person name="Moore E."/>
            <person name="Svensson L."/>
            <person name="Engstrom-Jakobsson H."/>
        </authorList>
    </citation>
    <scope>NUCLEOTIDE SEQUENCE [LARGE SCALE GENOMIC DNA]</scope>
    <source>
        <strain evidence="2 3">CCUG 35512</strain>
    </source>
</reference>
<dbReference type="InterPro" id="IPR021027">
    <property type="entry name" value="Transposase_put_HTH"/>
</dbReference>
<name>A0A3N5D6Z9_9ENTR</name>
<feature type="domain" description="Transposase putative helix-turn-helix" evidence="1">
    <location>
        <begin position="1"/>
        <end position="44"/>
    </location>
</feature>